<proteinExistence type="predicted"/>
<dbReference type="EMBL" id="CM017623">
    <property type="protein sequence ID" value="TYH87290.1"/>
    <property type="molecule type" value="Genomic_DNA"/>
</dbReference>
<name>A0A5D2M7M7_GOSTO</name>
<dbReference type="Proteomes" id="UP000322667">
    <property type="component" value="Chromosome D01"/>
</dbReference>
<organism evidence="1 2">
    <name type="scientific">Gossypium tomentosum</name>
    <name type="common">Hawaiian cotton</name>
    <name type="synonym">Gossypium sandvicense</name>
    <dbReference type="NCBI Taxonomy" id="34277"/>
    <lineage>
        <taxon>Eukaryota</taxon>
        <taxon>Viridiplantae</taxon>
        <taxon>Streptophyta</taxon>
        <taxon>Embryophyta</taxon>
        <taxon>Tracheophyta</taxon>
        <taxon>Spermatophyta</taxon>
        <taxon>Magnoliopsida</taxon>
        <taxon>eudicotyledons</taxon>
        <taxon>Gunneridae</taxon>
        <taxon>Pentapetalae</taxon>
        <taxon>rosids</taxon>
        <taxon>malvids</taxon>
        <taxon>Malvales</taxon>
        <taxon>Malvaceae</taxon>
        <taxon>Malvoideae</taxon>
        <taxon>Gossypium</taxon>
    </lineage>
</organism>
<dbReference type="AlphaFoldDB" id="A0A5D2M7M7"/>
<evidence type="ECO:0000313" key="2">
    <source>
        <dbReference type="Proteomes" id="UP000322667"/>
    </source>
</evidence>
<keyword evidence="2" id="KW-1185">Reference proteome</keyword>
<gene>
    <name evidence="1" type="ORF">ES332_D01G107000v1</name>
</gene>
<protein>
    <submittedName>
        <fullName evidence="1">Uncharacterized protein</fullName>
    </submittedName>
</protein>
<sequence>MIDLNALSYCIQTELLFVAESDTNPGQKQLFKHTEESTVEHQESWKTVAFRRVLGQGTVHGHHLSHILVLCIHVHAYKINMLLEKSSKFVRADLSGRLFVSCILHLNPSMHPPGFSQSL</sequence>
<reference evidence="1 2" key="1">
    <citation type="submission" date="2019-07" db="EMBL/GenBank/DDBJ databases">
        <title>WGS assembly of Gossypium tomentosum.</title>
        <authorList>
            <person name="Chen Z.J."/>
            <person name="Sreedasyam A."/>
            <person name="Ando A."/>
            <person name="Song Q."/>
            <person name="De L."/>
            <person name="Hulse-Kemp A."/>
            <person name="Ding M."/>
            <person name="Ye W."/>
            <person name="Kirkbride R."/>
            <person name="Jenkins J."/>
            <person name="Plott C."/>
            <person name="Lovell J."/>
            <person name="Lin Y.-M."/>
            <person name="Vaughn R."/>
            <person name="Liu B."/>
            <person name="Li W."/>
            <person name="Simpson S."/>
            <person name="Scheffler B."/>
            <person name="Saski C."/>
            <person name="Grover C."/>
            <person name="Hu G."/>
            <person name="Conover J."/>
            <person name="Carlson J."/>
            <person name="Shu S."/>
            <person name="Boston L."/>
            <person name="Williams M."/>
            <person name="Peterson D."/>
            <person name="Mcgee K."/>
            <person name="Jones D."/>
            <person name="Wendel J."/>
            <person name="Stelly D."/>
            <person name="Grimwood J."/>
            <person name="Schmutz J."/>
        </authorList>
    </citation>
    <scope>NUCLEOTIDE SEQUENCE [LARGE SCALE GENOMIC DNA]</scope>
    <source>
        <strain evidence="1">7179.01</strain>
    </source>
</reference>
<evidence type="ECO:0000313" key="1">
    <source>
        <dbReference type="EMBL" id="TYH87290.1"/>
    </source>
</evidence>
<accession>A0A5D2M7M7</accession>